<proteinExistence type="predicted"/>
<dbReference type="EMBL" id="CM023481">
    <property type="protein sequence ID" value="KAH6944136.1"/>
    <property type="molecule type" value="Genomic_DNA"/>
</dbReference>
<sequence>MEVHGNEEGSSSSNGQSAPKRAVACEQDGVANRVKSELRDTLSALSQSIKQLGENFAQLQQYIRSYSEKPHVILHQETLIPNITLTGYQPVSRHSDGQGVCTLVSNQLTHLSATSNAEYVMTEILPGSSDRSSIFLLNVYSSPKDRRQRFKALQKKATNTKTNQRHLLARAVHEAKQSSSEEEVMKRLVQKYLPVDSSPATTYREYSGTANPELDAEICNEEPKGWKPIAESEIKLLTGDGIPIPRVDSIRVLGMTIASNGSNAKTILKLATKTDP</sequence>
<protein>
    <submittedName>
        <fullName evidence="1">Uncharacterized protein</fullName>
    </submittedName>
</protein>
<comment type="caution">
    <text evidence="1">The sequence shown here is derived from an EMBL/GenBank/DDBJ whole genome shotgun (WGS) entry which is preliminary data.</text>
</comment>
<organism evidence="1 2">
    <name type="scientific">Hyalomma asiaticum</name>
    <name type="common">Tick</name>
    <dbReference type="NCBI Taxonomy" id="266040"/>
    <lineage>
        <taxon>Eukaryota</taxon>
        <taxon>Metazoa</taxon>
        <taxon>Ecdysozoa</taxon>
        <taxon>Arthropoda</taxon>
        <taxon>Chelicerata</taxon>
        <taxon>Arachnida</taxon>
        <taxon>Acari</taxon>
        <taxon>Parasitiformes</taxon>
        <taxon>Ixodida</taxon>
        <taxon>Ixodoidea</taxon>
        <taxon>Ixodidae</taxon>
        <taxon>Hyalomminae</taxon>
        <taxon>Hyalomma</taxon>
    </lineage>
</organism>
<evidence type="ECO:0000313" key="1">
    <source>
        <dbReference type="EMBL" id="KAH6944136.1"/>
    </source>
</evidence>
<reference evidence="1" key="1">
    <citation type="submission" date="2020-05" db="EMBL/GenBank/DDBJ databases">
        <title>Large-scale comparative analyses of tick genomes elucidate their genetic diversity and vector capacities.</title>
        <authorList>
            <person name="Jia N."/>
            <person name="Wang J."/>
            <person name="Shi W."/>
            <person name="Du L."/>
            <person name="Sun Y."/>
            <person name="Zhan W."/>
            <person name="Jiang J."/>
            <person name="Wang Q."/>
            <person name="Zhang B."/>
            <person name="Ji P."/>
            <person name="Sakyi L.B."/>
            <person name="Cui X."/>
            <person name="Yuan T."/>
            <person name="Jiang B."/>
            <person name="Yang W."/>
            <person name="Lam T.T.-Y."/>
            <person name="Chang Q."/>
            <person name="Ding S."/>
            <person name="Wang X."/>
            <person name="Zhu J."/>
            <person name="Ruan X."/>
            <person name="Zhao L."/>
            <person name="Wei J."/>
            <person name="Que T."/>
            <person name="Du C."/>
            <person name="Cheng J."/>
            <person name="Dai P."/>
            <person name="Han X."/>
            <person name="Huang E."/>
            <person name="Gao Y."/>
            <person name="Liu J."/>
            <person name="Shao H."/>
            <person name="Ye R."/>
            <person name="Li L."/>
            <person name="Wei W."/>
            <person name="Wang X."/>
            <person name="Wang C."/>
            <person name="Yang T."/>
            <person name="Huo Q."/>
            <person name="Li W."/>
            <person name="Guo W."/>
            <person name="Chen H."/>
            <person name="Zhou L."/>
            <person name="Ni X."/>
            <person name="Tian J."/>
            <person name="Zhou Y."/>
            <person name="Sheng Y."/>
            <person name="Liu T."/>
            <person name="Pan Y."/>
            <person name="Xia L."/>
            <person name="Li J."/>
            <person name="Zhao F."/>
            <person name="Cao W."/>
        </authorList>
    </citation>
    <scope>NUCLEOTIDE SEQUENCE</scope>
    <source>
        <strain evidence="1">Hyas-2018</strain>
    </source>
</reference>
<name>A0ACB7TDD9_HYAAI</name>
<evidence type="ECO:0000313" key="2">
    <source>
        <dbReference type="Proteomes" id="UP000821845"/>
    </source>
</evidence>
<dbReference type="Proteomes" id="UP000821845">
    <property type="component" value="Chromosome 1"/>
</dbReference>
<keyword evidence="2" id="KW-1185">Reference proteome</keyword>
<gene>
    <name evidence="1" type="ORF">HPB50_002041</name>
</gene>
<accession>A0ACB7TDD9</accession>